<keyword evidence="1" id="KW-0732">Signal</keyword>
<organism evidence="2 3">
    <name type="scientific">Runella defluvii</name>
    <dbReference type="NCBI Taxonomy" id="370973"/>
    <lineage>
        <taxon>Bacteria</taxon>
        <taxon>Pseudomonadati</taxon>
        <taxon>Bacteroidota</taxon>
        <taxon>Cytophagia</taxon>
        <taxon>Cytophagales</taxon>
        <taxon>Spirosomataceae</taxon>
        <taxon>Runella</taxon>
    </lineage>
</organism>
<comment type="caution">
    <text evidence="2">The sequence shown here is derived from an EMBL/GenBank/DDBJ whole genome shotgun (WGS) entry which is preliminary data.</text>
</comment>
<reference evidence="2 3" key="1">
    <citation type="submission" date="2020-08" db="EMBL/GenBank/DDBJ databases">
        <title>Genomic Encyclopedia of Type Strains, Phase IV (KMG-IV): sequencing the most valuable type-strain genomes for metagenomic binning, comparative biology and taxonomic classification.</title>
        <authorList>
            <person name="Goeker M."/>
        </authorList>
    </citation>
    <scope>NUCLEOTIDE SEQUENCE [LARGE SCALE GENOMIC DNA]</scope>
    <source>
        <strain evidence="2 3">DSM 17976</strain>
    </source>
</reference>
<sequence>MKKITMLSTVFAAMMLATAGTASAETHLLTKDVKLVKRDTKKVEVKINQPNVGVLDVVIKDIDGVVVHEGIFEVNEGVSTQLNLNALPNGEYVMSCSNNNFWSAQTLSIKNGSVEIDENSYKEAVLPKVEAIGVNRFEVSTSNKNVADMSVAITDLAGTSIYNSYLSAGSRFNLSHLPAGEYAFEFTVADKSFKKFVKVK</sequence>
<proteinExistence type="predicted"/>
<dbReference type="AlphaFoldDB" id="A0A7W6ESY4"/>
<gene>
    <name evidence="2" type="ORF">FHS57_005205</name>
</gene>
<accession>A0A7W6ESY4</accession>
<evidence type="ECO:0000313" key="2">
    <source>
        <dbReference type="EMBL" id="MBB3841184.1"/>
    </source>
</evidence>
<name>A0A7W6ESY4_9BACT</name>
<evidence type="ECO:0008006" key="4">
    <source>
        <dbReference type="Google" id="ProtNLM"/>
    </source>
</evidence>
<dbReference type="Proteomes" id="UP000541352">
    <property type="component" value="Unassembled WGS sequence"/>
</dbReference>
<keyword evidence="3" id="KW-1185">Reference proteome</keyword>
<protein>
    <recommendedName>
        <fullName evidence="4">T9SS type A sorting domain-containing protein</fullName>
    </recommendedName>
</protein>
<evidence type="ECO:0000256" key="1">
    <source>
        <dbReference type="SAM" id="SignalP"/>
    </source>
</evidence>
<dbReference type="RefSeq" id="WP_183978683.1">
    <property type="nucleotide sequence ID" value="NZ_JACIBY010000014.1"/>
</dbReference>
<dbReference type="EMBL" id="JACIBY010000014">
    <property type="protein sequence ID" value="MBB3841184.1"/>
    <property type="molecule type" value="Genomic_DNA"/>
</dbReference>
<feature type="signal peptide" evidence="1">
    <location>
        <begin position="1"/>
        <end position="24"/>
    </location>
</feature>
<evidence type="ECO:0000313" key="3">
    <source>
        <dbReference type="Proteomes" id="UP000541352"/>
    </source>
</evidence>
<feature type="chain" id="PRO_5030859654" description="T9SS type A sorting domain-containing protein" evidence="1">
    <location>
        <begin position="25"/>
        <end position="200"/>
    </location>
</feature>